<dbReference type="RefSeq" id="WP_406832340.1">
    <property type="nucleotide sequence ID" value="NZ_CP157483.1"/>
</dbReference>
<accession>A0AAU7JXF1</accession>
<reference evidence="1" key="1">
    <citation type="submission" date="2024-05" db="EMBL/GenBank/DDBJ databases">
        <authorList>
            <person name="Kim S."/>
            <person name="Heo J."/>
            <person name="Choi H."/>
            <person name="Choi Y."/>
            <person name="Kwon S.-W."/>
            <person name="Kim Y."/>
        </authorList>
    </citation>
    <scope>NUCLEOTIDE SEQUENCE</scope>
    <source>
        <strain evidence="1">KACC 23699</strain>
    </source>
</reference>
<organism evidence="1">
    <name type="scientific">Pedococcus sp. KACC 23699</name>
    <dbReference type="NCBI Taxonomy" id="3149228"/>
    <lineage>
        <taxon>Bacteria</taxon>
        <taxon>Bacillati</taxon>
        <taxon>Actinomycetota</taxon>
        <taxon>Actinomycetes</taxon>
        <taxon>Micrococcales</taxon>
        <taxon>Intrasporangiaceae</taxon>
        <taxon>Pedococcus</taxon>
    </lineage>
</organism>
<dbReference type="AlphaFoldDB" id="A0AAU7JXF1"/>
<evidence type="ECO:0000313" key="1">
    <source>
        <dbReference type="EMBL" id="XBO44856.1"/>
    </source>
</evidence>
<protein>
    <submittedName>
        <fullName evidence="1">Type IV toxin-antitoxin system AbiEi family antitoxin domain-containing protein</fullName>
    </submittedName>
</protein>
<gene>
    <name evidence="1" type="ORF">ABEG17_05815</name>
</gene>
<sequence length="306" mass="33170">MDGQVVARVAANGGVIGAGELAHLRCSSDDVQRWVRRGELVRVRRGAYVDPAQWARAGVDERYRLTVLAVARSRGGAEVVSRHSALALWRLPLWDVDRGLVVLSSDVQEAATRAGLRVTPVRGLVAVRRINGLRVQTVADAVVTTSSFSMEGGVVAADAALRAGSCTLDDLEDARERLLSSLRGRARVRKALDSVDGSSESPGESRTRLLLVALGLPVEPQFEVLDGWGRVMARVDFLVAGRVVVEFDGAVKYAGADGQAALVAEKLREDRLREMGFVVIRLTWADLARPHEVRRRIEAALRRAAA</sequence>
<proteinExistence type="predicted"/>
<dbReference type="EMBL" id="CP157483">
    <property type="protein sequence ID" value="XBO44856.1"/>
    <property type="molecule type" value="Genomic_DNA"/>
</dbReference>
<name>A0AAU7JXF1_9MICO</name>